<dbReference type="EMBL" id="FNTJ01000003">
    <property type="protein sequence ID" value="SED34634.1"/>
    <property type="molecule type" value="Genomic_DNA"/>
</dbReference>
<evidence type="ECO:0000256" key="2">
    <source>
        <dbReference type="ARBA" id="ARBA00004776"/>
    </source>
</evidence>
<keyword evidence="14" id="KW-1185">Reference proteome</keyword>
<dbReference type="InterPro" id="IPR006311">
    <property type="entry name" value="TAT_signal"/>
</dbReference>
<dbReference type="InterPro" id="IPR010275">
    <property type="entry name" value="MepK"/>
</dbReference>
<evidence type="ECO:0000256" key="9">
    <source>
        <dbReference type="ARBA" id="ARBA00023316"/>
    </source>
</evidence>
<evidence type="ECO:0000256" key="7">
    <source>
        <dbReference type="ARBA" id="ARBA00022833"/>
    </source>
</evidence>
<organism evidence="13 14">
    <name type="scientific">Pseudomonas saponiphila</name>
    <dbReference type="NCBI Taxonomy" id="556534"/>
    <lineage>
        <taxon>Bacteria</taxon>
        <taxon>Pseudomonadati</taxon>
        <taxon>Pseudomonadota</taxon>
        <taxon>Gammaproteobacteria</taxon>
        <taxon>Pseudomonadales</taxon>
        <taxon>Pseudomonadaceae</taxon>
        <taxon>Pseudomonas</taxon>
    </lineage>
</organism>
<name>A0A1H4ZYP3_9PSED</name>
<dbReference type="PANTHER" id="PTHR37425">
    <property type="match status" value="1"/>
</dbReference>
<gene>
    <name evidence="13" type="ORF">SAMN05216178_6876</name>
</gene>
<evidence type="ECO:0000256" key="5">
    <source>
        <dbReference type="ARBA" id="ARBA00022729"/>
    </source>
</evidence>
<dbReference type="Proteomes" id="UP000198982">
    <property type="component" value="Unassembled WGS sequence"/>
</dbReference>
<dbReference type="PROSITE" id="PS51318">
    <property type="entry name" value="TAT"/>
    <property type="match status" value="1"/>
</dbReference>
<accession>A0A1H4ZYP3</accession>
<proteinExistence type="inferred from homology"/>
<dbReference type="Gene3D" id="3.30.1380.10">
    <property type="match status" value="1"/>
</dbReference>
<evidence type="ECO:0000256" key="3">
    <source>
        <dbReference type="ARBA" id="ARBA00022670"/>
    </source>
</evidence>
<feature type="chain" id="PRO_5011576104" description="Murein endopeptidase K" evidence="12">
    <location>
        <begin position="29"/>
        <end position="223"/>
    </location>
</feature>
<evidence type="ECO:0000256" key="11">
    <source>
        <dbReference type="ARBA" id="ARBA00093666"/>
    </source>
</evidence>
<dbReference type="SUPFAM" id="SSF55166">
    <property type="entry name" value="Hedgehog/DD-peptidase"/>
    <property type="match status" value="1"/>
</dbReference>
<feature type="signal peptide" evidence="12">
    <location>
        <begin position="1"/>
        <end position="28"/>
    </location>
</feature>
<dbReference type="InterPro" id="IPR009045">
    <property type="entry name" value="Zn_M74/Hedgehog-like"/>
</dbReference>
<keyword evidence="9" id="KW-0961">Cell wall biogenesis/degradation</keyword>
<evidence type="ECO:0000313" key="14">
    <source>
        <dbReference type="Proteomes" id="UP000198982"/>
    </source>
</evidence>
<dbReference type="RefSeq" id="WP_092320844.1">
    <property type="nucleotide sequence ID" value="NZ_FNTJ01000003.1"/>
</dbReference>
<evidence type="ECO:0000256" key="12">
    <source>
        <dbReference type="SAM" id="SignalP"/>
    </source>
</evidence>
<dbReference type="GO" id="GO:0006508">
    <property type="term" value="P:proteolysis"/>
    <property type="evidence" value="ECO:0007669"/>
    <property type="project" value="UniProtKB-KW"/>
</dbReference>
<dbReference type="GO" id="GO:0008237">
    <property type="term" value="F:metallopeptidase activity"/>
    <property type="evidence" value="ECO:0007669"/>
    <property type="project" value="UniProtKB-KW"/>
</dbReference>
<evidence type="ECO:0000256" key="10">
    <source>
        <dbReference type="ARBA" id="ARBA00093448"/>
    </source>
</evidence>
<evidence type="ECO:0000256" key="4">
    <source>
        <dbReference type="ARBA" id="ARBA00022723"/>
    </source>
</evidence>
<dbReference type="PANTHER" id="PTHR37425:SF1">
    <property type="entry name" value="OUTER MEMBRANE PROTEIN"/>
    <property type="match status" value="1"/>
</dbReference>
<keyword evidence="7" id="KW-0862">Zinc</keyword>
<sequence length="223" mass="25239">MANLQRRNFIKSAISTAGALALPLNASAAPQKTQRRRDWRAVVLDRDRWLHLYRPATKETVKVCYYRKGKGWQKRQYLALCHILRDVEYKKAKRIDPKLLDLLYIIQSYLIAKKKPYVIHITSGYRTPEHNAALKGAASNSLHMQGKAADIFVPGIEVSALSRLVKAIGVGGVGIYPRRKFVHVDVGNFRSWVGDLFSPEPKFYLEGYGELFAGESLPWDVAA</sequence>
<evidence type="ECO:0000313" key="13">
    <source>
        <dbReference type="EMBL" id="SED34634.1"/>
    </source>
</evidence>
<keyword evidence="4" id="KW-0479">Metal-binding</keyword>
<comment type="similarity">
    <text evidence="10">Belongs to the peptidase M15 family.</text>
</comment>
<dbReference type="GO" id="GO:0071555">
    <property type="term" value="P:cell wall organization"/>
    <property type="evidence" value="ECO:0007669"/>
    <property type="project" value="UniProtKB-KW"/>
</dbReference>
<dbReference type="AlphaFoldDB" id="A0A1H4ZYP3"/>
<evidence type="ECO:0000256" key="8">
    <source>
        <dbReference type="ARBA" id="ARBA00023049"/>
    </source>
</evidence>
<keyword evidence="5 12" id="KW-0732">Signal</keyword>
<dbReference type="GO" id="GO:0046872">
    <property type="term" value="F:metal ion binding"/>
    <property type="evidence" value="ECO:0007669"/>
    <property type="project" value="UniProtKB-KW"/>
</dbReference>
<keyword evidence="6" id="KW-0378">Hydrolase</keyword>
<evidence type="ECO:0000256" key="1">
    <source>
        <dbReference type="ARBA" id="ARBA00001947"/>
    </source>
</evidence>
<comment type="cofactor">
    <cofactor evidence="1">
        <name>Zn(2+)</name>
        <dbReference type="ChEBI" id="CHEBI:29105"/>
    </cofactor>
</comment>
<comment type="pathway">
    <text evidence="2">Cell wall biogenesis; cell wall polysaccharide biosynthesis.</text>
</comment>
<protein>
    <recommendedName>
        <fullName evidence="11">Murein endopeptidase K</fullName>
    </recommendedName>
</protein>
<dbReference type="Pfam" id="PF05951">
    <property type="entry name" value="Peptidase_M15_2"/>
    <property type="match status" value="1"/>
</dbReference>
<evidence type="ECO:0000256" key="6">
    <source>
        <dbReference type="ARBA" id="ARBA00022801"/>
    </source>
</evidence>
<reference evidence="14" key="1">
    <citation type="submission" date="2016-10" db="EMBL/GenBank/DDBJ databases">
        <authorList>
            <person name="Varghese N."/>
            <person name="Submissions S."/>
        </authorList>
    </citation>
    <scope>NUCLEOTIDE SEQUENCE [LARGE SCALE GENOMIC DNA]</scope>
    <source>
        <strain evidence="14">DSM 9751</strain>
    </source>
</reference>
<keyword evidence="3" id="KW-0645">Protease</keyword>
<keyword evidence="8" id="KW-0482">Metalloprotease</keyword>